<dbReference type="GO" id="GO:0005829">
    <property type="term" value="C:cytosol"/>
    <property type="evidence" value="ECO:0007669"/>
    <property type="project" value="TreeGrafter"/>
</dbReference>
<name>A0A2G8KFX0_STIJA</name>
<evidence type="ECO:0000256" key="5">
    <source>
        <dbReference type="SAM" id="MobiDB-lite"/>
    </source>
</evidence>
<keyword evidence="4" id="KW-0067">ATP-binding</keyword>
<protein>
    <submittedName>
        <fullName evidence="8">Putative nucleolar RNA helicase 2-like isoform X2</fullName>
    </submittedName>
</protein>
<dbReference type="AlphaFoldDB" id="A0A2G8KFX0"/>
<dbReference type="SMART" id="SM00490">
    <property type="entry name" value="HELICc"/>
    <property type="match status" value="1"/>
</dbReference>
<dbReference type="STRING" id="307972.A0A2G8KFX0"/>
<dbReference type="Pfam" id="PF00271">
    <property type="entry name" value="Helicase_C"/>
    <property type="match status" value="1"/>
</dbReference>
<dbReference type="EMBL" id="MRZV01000615">
    <property type="protein sequence ID" value="PIK46888.1"/>
    <property type="molecule type" value="Genomic_DNA"/>
</dbReference>
<dbReference type="Gene3D" id="3.40.50.300">
    <property type="entry name" value="P-loop containing nucleotide triphosphate hydrolases"/>
    <property type="match status" value="2"/>
</dbReference>
<evidence type="ECO:0000313" key="8">
    <source>
        <dbReference type="EMBL" id="PIK46888.1"/>
    </source>
</evidence>
<evidence type="ECO:0000256" key="4">
    <source>
        <dbReference type="ARBA" id="ARBA00022840"/>
    </source>
</evidence>
<dbReference type="OrthoDB" id="4255at2759"/>
<keyword evidence="2" id="KW-0378">Hydrolase</keyword>
<feature type="compositionally biased region" description="Basic residues" evidence="5">
    <location>
        <begin position="116"/>
        <end position="126"/>
    </location>
</feature>
<dbReference type="GO" id="GO:0005524">
    <property type="term" value="F:ATP binding"/>
    <property type="evidence" value="ECO:0007669"/>
    <property type="project" value="UniProtKB-KW"/>
</dbReference>
<dbReference type="CDD" id="cd18787">
    <property type="entry name" value="SF2_C_DEAD"/>
    <property type="match status" value="1"/>
</dbReference>
<feature type="region of interest" description="Disordered" evidence="5">
    <location>
        <begin position="60"/>
        <end position="163"/>
    </location>
</feature>
<dbReference type="GO" id="GO:0003676">
    <property type="term" value="F:nucleic acid binding"/>
    <property type="evidence" value="ECO:0007669"/>
    <property type="project" value="InterPro"/>
</dbReference>
<sequence length="823" mass="91060">MEEVKLSKEARRMKKKLARKNTLTNGGVELPEVNGFHEETDALESGQVIKRKLDDAETPIKRKKKRKSKEVAVIKETNGQELEPQITELLKEEKLAENGSIDANGSVDSGTDSPPKKKKDKKNKKVKFGEDKTMDGVNGTNDEEPEKALQQNGKFDSSEESDDEIDLMKKTFSYRLDAKTKEAEQGKTVTTIDPEQIKQEGAFENFELSAETIAQLKASGVNHLFQVQSKTFTDVFSGTDVIVKARTGTGKTLAFVLPLIEKLKHHNKKVGRAPAVLTLLPTRELAIQVFKCYQSMDPQLHCLCVYGGVSYNQQTNALRRGVDVVVGTPGRIGDLVQRQALDLSQLQFVVLDEVDRMLDMGFAADVENLITPSYSRESQSNPQTLLFSATMPPWVLKIANKYLNNSYKTIDLVGKEGLQTATTVTHLAIRCKPGLEPGLITDIFQRYAGKSGQGIVFCQTKNQVNSMLGDDNFGLHAMLLHGDIEQARREMTLNKFRQGLFKVLVTTDVASRGLDIPEVDLVLQCQPPNDVDSYIHRSGRTGRAGRPGVSICLYMPGCEQELQNVERRAQLKFKQVPPPQPEELYTSKLENLENSFEKVPQQSKEMLESRAQSLLDKYGPLETVTSLLAHVAGLQDMCRRSSLTCLPRKTTFKITSELSIGNRDELSDILQRKLGDDAFKMQKNSVLLSKDRKTALFDTEFEIEKQVLDAFADDKQTQVETLDEFPDNFFTDFYHGNSFGRSRGFGGGRGYGGEAEGEVVSVVVEEGLVGEVDLVGEGQRKRRGRGGGRGRGGFRGGRGGDGGGRGNFRGGFNRGGPKTGGGE</sequence>
<keyword evidence="3 8" id="KW-0347">Helicase</keyword>
<feature type="compositionally biased region" description="Polar residues" evidence="5">
    <location>
        <begin position="101"/>
        <end position="112"/>
    </location>
</feature>
<feature type="domain" description="Helicase C-terminal" evidence="7">
    <location>
        <begin position="439"/>
        <end position="585"/>
    </location>
</feature>
<evidence type="ECO:0000259" key="7">
    <source>
        <dbReference type="PROSITE" id="PS51194"/>
    </source>
</evidence>
<dbReference type="PANTHER" id="PTHR47959:SF1">
    <property type="entry name" value="ATP-DEPENDENT RNA HELICASE DBPA"/>
    <property type="match status" value="1"/>
</dbReference>
<dbReference type="InterPro" id="IPR001650">
    <property type="entry name" value="Helicase_C-like"/>
</dbReference>
<dbReference type="Pfam" id="PF00270">
    <property type="entry name" value="DEAD"/>
    <property type="match status" value="1"/>
</dbReference>
<feature type="region of interest" description="Disordered" evidence="5">
    <location>
        <begin position="779"/>
        <end position="823"/>
    </location>
</feature>
<evidence type="ECO:0000256" key="3">
    <source>
        <dbReference type="ARBA" id="ARBA00022806"/>
    </source>
</evidence>
<keyword evidence="9" id="KW-1185">Reference proteome</keyword>
<dbReference type="GO" id="GO:0003724">
    <property type="term" value="F:RNA helicase activity"/>
    <property type="evidence" value="ECO:0007669"/>
    <property type="project" value="TreeGrafter"/>
</dbReference>
<reference evidence="8 9" key="1">
    <citation type="journal article" date="2017" name="PLoS Biol.">
        <title>The sea cucumber genome provides insights into morphological evolution and visceral regeneration.</title>
        <authorList>
            <person name="Zhang X."/>
            <person name="Sun L."/>
            <person name="Yuan J."/>
            <person name="Sun Y."/>
            <person name="Gao Y."/>
            <person name="Zhang L."/>
            <person name="Li S."/>
            <person name="Dai H."/>
            <person name="Hamel J.F."/>
            <person name="Liu C."/>
            <person name="Yu Y."/>
            <person name="Liu S."/>
            <person name="Lin W."/>
            <person name="Guo K."/>
            <person name="Jin S."/>
            <person name="Xu P."/>
            <person name="Storey K.B."/>
            <person name="Huan P."/>
            <person name="Zhang T."/>
            <person name="Zhou Y."/>
            <person name="Zhang J."/>
            <person name="Lin C."/>
            <person name="Li X."/>
            <person name="Xing L."/>
            <person name="Huo D."/>
            <person name="Sun M."/>
            <person name="Wang L."/>
            <person name="Mercier A."/>
            <person name="Li F."/>
            <person name="Yang H."/>
            <person name="Xiang J."/>
        </authorList>
    </citation>
    <scope>NUCLEOTIDE SEQUENCE [LARGE SCALE GENOMIC DNA]</scope>
    <source>
        <strain evidence="8">Shaxun</strain>
        <tissue evidence="8">Muscle</tissue>
    </source>
</reference>
<organism evidence="8 9">
    <name type="scientific">Stichopus japonicus</name>
    <name type="common">Sea cucumber</name>
    <dbReference type="NCBI Taxonomy" id="307972"/>
    <lineage>
        <taxon>Eukaryota</taxon>
        <taxon>Metazoa</taxon>
        <taxon>Echinodermata</taxon>
        <taxon>Eleutherozoa</taxon>
        <taxon>Echinozoa</taxon>
        <taxon>Holothuroidea</taxon>
        <taxon>Aspidochirotacea</taxon>
        <taxon>Aspidochirotida</taxon>
        <taxon>Stichopodidae</taxon>
        <taxon>Apostichopus</taxon>
    </lineage>
</organism>
<dbReference type="PANTHER" id="PTHR47959">
    <property type="entry name" value="ATP-DEPENDENT RNA HELICASE RHLE-RELATED"/>
    <property type="match status" value="1"/>
</dbReference>
<dbReference type="Proteomes" id="UP000230750">
    <property type="component" value="Unassembled WGS sequence"/>
</dbReference>
<evidence type="ECO:0000256" key="2">
    <source>
        <dbReference type="ARBA" id="ARBA00022801"/>
    </source>
</evidence>
<accession>A0A2G8KFX0</accession>
<dbReference type="SMART" id="SM00487">
    <property type="entry name" value="DEXDc"/>
    <property type="match status" value="1"/>
</dbReference>
<dbReference type="InterPro" id="IPR027417">
    <property type="entry name" value="P-loop_NTPase"/>
</dbReference>
<dbReference type="InterPro" id="IPR050079">
    <property type="entry name" value="DEAD_box_RNA_helicase"/>
</dbReference>
<dbReference type="SUPFAM" id="SSF52540">
    <property type="entry name" value="P-loop containing nucleoside triphosphate hydrolases"/>
    <property type="match status" value="1"/>
</dbReference>
<gene>
    <name evidence="8" type="ORF">BSL78_16235</name>
</gene>
<dbReference type="GO" id="GO:0016787">
    <property type="term" value="F:hydrolase activity"/>
    <property type="evidence" value="ECO:0007669"/>
    <property type="project" value="UniProtKB-KW"/>
</dbReference>
<feature type="compositionally biased region" description="Gly residues" evidence="5">
    <location>
        <begin position="789"/>
        <end position="823"/>
    </location>
</feature>
<proteinExistence type="predicted"/>
<evidence type="ECO:0000313" key="9">
    <source>
        <dbReference type="Proteomes" id="UP000230750"/>
    </source>
</evidence>
<dbReference type="PROSITE" id="PS51194">
    <property type="entry name" value="HELICASE_CTER"/>
    <property type="match status" value="1"/>
</dbReference>
<dbReference type="InterPro" id="IPR011545">
    <property type="entry name" value="DEAD/DEAH_box_helicase_dom"/>
</dbReference>
<comment type="caution">
    <text evidence="8">The sequence shown here is derived from an EMBL/GenBank/DDBJ whole genome shotgun (WGS) entry which is preliminary data.</text>
</comment>
<dbReference type="InterPro" id="IPR014001">
    <property type="entry name" value="Helicase_ATP-bd"/>
</dbReference>
<keyword evidence="1" id="KW-0547">Nucleotide-binding</keyword>
<dbReference type="PROSITE" id="PS51192">
    <property type="entry name" value="HELICASE_ATP_BIND_1"/>
    <property type="match status" value="1"/>
</dbReference>
<evidence type="ECO:0000259" key="6">
    <source>
        <dbReference type="PROSITE" id="PS51192"/>
    </source>
</evidence>
<feature type="domain" description="Helicase ATP-binding" evidence="6">
    <location>
        <begin position="232"/>
        <end position="409"/>
    </location>
</feature>
<evidence type="ECO:0000256" key="1">
    <source>
        <dbReference type="ARBA" id="ARBA00022741"/>
    </source>
</evidence>